<dbReference type="Gene3D" id="3.20.20.70">
    <property type="entry name" value="Aldolase class I"/>
    <property type="match status" value="2"/>
</dbReference>
<dbReference type="Proteomes" id="UP001265746">
    <property type="component" value="Unassembled WGS sequence"/>
</dbReference>
<organism evidence="4 5">
    <name type="scientific">Phomopsis amygdali</name>
    <name type="common">Fusicoccum amygdali</name>
    <dbReference type="NCBI Taxonomy" id="1214568"/>
    <lineage>
        <taxon>Eukaryota</taxon>
        <taxon>Fungi</taxon>
        <taxon>Dikarya</taxon>
        <taxon>Ascomycota</taxon>
        <taxon>Pezizomycotina</taxon>
        <taxon>Sordariomycetes</taxon>
        <taxon>Sordariomycetidae</taxon>
        <taxon>Diaporthales</taxon>
        <taxon>Diaporthaceae</taxon>
        <taxon>Diaporthe</taxon>
    </lineage>
</organism>
<evidence type="ECO:0000256" key="1">
    <source>
        <dbReference type="ARBA" id="ARBA00022630"/>
    </source>
</evidence>
<dbReference type="PANTHER" id="PTHR22893">
    <property type="entry name" value="NADH OXIDOREDUCTASE-RELATED"/>
    <property type="match status" value="1"/>
</dbReference>
<reference evidence="4" key="1">
    <citation type="submission" date="2023-06" db="EMBL/GenBank/DDBJ databases">
        <authorList>
            <person name="Noh H."/>
        </authorList>
    </citation>
    <scope>NUCLEOTIDE SEQUENCE</scope>
    <source>
        <strain evidence="4">DUCC20226</strain>
    </source>
</reference>
<accession>A0AAD9S1Y8</accession>
<dbReference type="EMBL" id="JAUJFL010000010">
    <property type="protein sequence ID" value="KAK2597100.1"/>
    <property type="molecule type" value="Genomic_DNA"/>
</dbReference>
<feature type="compositionally biased region" description="Basic and acidic residues" evidence="2">
    <location>
        <begin position="224"/>
        <end position="241"/>
    </location>
</feature>
<dbReference type="GO" id="GO:0010181">
    <property type="term" value="F:FMN binding"/>
    <property type="evidence" value="ECO:0007669"/>
    <property type="project" value="InterPro"/>
</dbReference>
<keyword evidence="1" id="KW-0285">Flavoprotein</keyword>
<evidence type="ECO:0000259" key="3">
    <source>
        <dbReference type="Pfam" id="PF00724"/>
    </source>
</evidence>
<protein>
    <recommendedName>
        <fullName evidence="3">NADH:flavin oxidoreductase/NADH oxidase N-terminal domain-containing protein</fullName>
    </recommendedName>
</protein>
<dbReference type="InterPro" id="IPR045247">
    <property type="entry name" value="Oye-like"/>
</dbReference>
<evidence type="ECO:0000313" key="5">
    <source>
        <dbReference type="Proteomes" id="UP001265746"/>
    </source>
</evidence>
<proteinExistence type="predicted"/>
<dbReference type="InterPro" id="IPR013785">
    <property type="entry name" value="Aldolase_TIM"/>
</dbReference>
<keyword evidence="5" id="KW-1185">Reference proteome</keyword>
<dbReference type="PANTHER" id="PTHR22893:SF91">
    <property type="entry name" value="NADPH DEHYDROGENASE 2-RELATED"/>
    <property type="match status" value="1"/>
</dbReference>
<sequence>MKPIVMSSLTRNRCIDDNKPGPAVVEHYATRARDGVGLIIAEGTFVSANTSAWLNAPVLFREEHAEAWKRVTDAVHHEGGKIFYQPWHLGALNNSGDVSEFEKPKEIVEQYRNSARLAKLSGFDGIELLASGLILFLPQPMQRPQGCLFVSPDRKPLPLPLEVLDTTVEIWGTPRRIGVKICPGDDMNNATTSYGELSKTYDYLLQELLRRDIAFITLSRRGSEKEVERQRDPRPSGKELPDGWEPLHQFGPPVKQASGRTSLMVTTEYTVNEASDLIKEGRIDFVQFGRPFIYNPDLVTRIKNNLPFAVNDRGGHIYYGPFQDANEGYNDWPAAVSQKQIS</sequence>
<dbReference type="SUPFAM" id="SSF51395">
    <property type="entry name" value="FMN-linked oxidoreductases"/>
    <property type="match status" value="1"/>
</dbReference>
<dbReference type="Pfam" id="PF00724">
    <property type="entry name" value="Oxidored_FMN"/>
    <property type="match status" value="2"/>
</dbReference>
<feature type="domain" description="NADH:flavin oxidoreductase/NADH oxidase N-terminal" evidence="3">
    <location>
        <begin position="4"/>
        <end position="92"/>
    </location>
</feature>
<dbReference type="InterPro" id="IPR001155">
    <property type="entry name" value="OxRdtase_FMN_N"/>
</dbReference>
<evidence type="ECO:0000256" key="2">
    <source>
        <dbReference type="SAM" id="MobiDB-lite"/>
    </source>
</evidence>
<name>A0AAD9S1Y8_PHOAM</name>
<feature type="region of interest" description="Disordered" evidence="2">
    <location>
        <begin position="224"/>
        <end position="257"/>
    </location>
</feature>
<dbReference type="GO" id="GO:0016491">
    <property type="term" value="F:oxidoreductase activity"/>
    <property type="evidence" value="ECO:0007669"/>
    <property type="project" value="InterPro"/>
</dbReference>
<dbReference type="AlphaFoldDB" id="A0AAD9S1Y8"/>
<feature type="domain" description="NADH:flavin oxidoreductase/NADH oxidase N-terminal" evidence="3">
    <location>
        <begin position="102"/>
        <end position="307"/>
    </location>
</feature>
<gene>
    <name evidence="4" type="ORF">N8I77_012968</name>
</gene>
<comment type="caution">
    <text evidence="4">The sequence shown here is derived from an EMBL/GenBank/DDBJ whole genome shotgun (WGS) entry which is preliminary data.</text>
</comment>
<evidence type="ECO:0000313" key="4">
    <source>
        <dbReference type="EMBL" id="KAK2597100.1"/>
    </source>
</evidence>